<organism evidence="2 3">
    <name type="scientific">Amorphotheca resinae ATCC 22711</name>
    <dbReference type="NCBI Taxonomy" id="857342"/>
    <lineage>
        <taxon>Eukaryota</taxon>
        <taxon>Fungi</taxon>
        <taxon>Dikarya</taxon>
        <taxon>Ascomycota</taxon>
        <taxon>Pezizomycotina</taxon>
        <taxon>Leotiomycetes</taxon>
        <taxon>Helotiales</taxon>
        <taxon>Amorphothecaceae</taxon>
        <taxon>Amorphotheca</taxon>
    </lineage>
</organism>
<feature type="region of interest" description="Disordered" evidence="1">
    <location>
        <begin position="125"/>
        <end position="165"/>
    </location>
</feature>
<dbReference type="STRING" id="857342.A0A2T3AYU7"/>
<dbReference type="PANTHER" id="PTHR42103:SF2">
    <property type="entry name" value="AB HYDROLASE-1 DOMAIN-CONTAINING PROTEIN"/>
    <property type="match status" value="1"/>
</dbReference>
<dbReference type="AlphaFoldDB" id="A0A2T3AYU7"/>
<dbReference type="Proteomes" id="UP000241818">
    <property type="component" value="Unassembled WGS sequence"/>
</dbReference>
<evidence type="ECO:0000313" key="2">
    <source>
        <dbReference type="EMBL" id="PSS15238.1"/>
    </source>
</evidence>
<protein>
    <recommendedName>
        <fullName evidence="4">AB hydrolase-1 domain-containing protein</fullName>
    </recommendedName>
</protein>
<sequence>MLPPPTLSFTIPSIHDNLVLQCRVYHPACLAPTTVTQAAEWRKRSAIVAHPYAPLGGCYDDPVVDKIASTILKEGFVVGTFNFRGAGTSKGRTSWRSKAEQDDYISFLGFLLFYLHHLRPPSIPEQNEHSNFNHSDPELHDLSPIPSQSVPASEFPTPTSGPQNPNTKPVLLLSGYSYGALITTLLPPIISSVIAPFQAPIRGSPHAEIRMRARFLADQQNELMNERFSSLLLRSPLSGRSTQLRDHTLTNSKIRQTDGGVRIGGEEDLRRSSHESPGSRSSFTLDSPVRKSVEKVRSIAKSGRLASRGKGSHESDASSHRTKGSVPEISPEHDSADDRETIKAIPDIAEGLQIAYLLVSPLQGWANTLATLSLWGSKPARATKRANDGGIMIPEHDMKLTIDPTLALFGDDDIFVSVNKLRAWAERLHDECKGRGQGQFRHKEVPRAGHFWHDREAVKVLREEVRLFASSL</sequence>
<name>A0A2T3AYU7_AMORE</name>
<dbReference type="InParanoid" id="A0A2T3AYU7"/>
<feature type="compositionally biased region" description="Polar residues" evidence="1">
    <location>
        <begin position="145"/>
        <end position="165"/>
    </location>
</feature>
<feature type="region of interest" description="Disordered" evidence="1">
    <location>
        <begin position="241"/>
        <end position="339"/>
    </location>
</feature>
<gene>
    <name evidence="2" type="ORF">M430DRAFT_104133</name>
</gene>
<dbReference type="EMBL" id="KZ679013">
    <property type="protein sequence ID" value="PSS15238.1"/>
    <property type="molecule type" value="Genomic_DNA"/>
</dbReference>
<evidence type="ECO:0000256" key="1">
    <source>
        <dbReference type="SAM" id="MobiDB-lite"/>
    </source>
</evidence>
<dbReference type="Gene3D" id="3.40.50.1820">
    <property type="entry name" value="alpha/beta hydrolase"/>
    <property type="match status" value="2"/>
</dbReference>
<dbReference type="InterPro" id="IPR029058">
    <property type="entry name" value="AB_hydrolase_fold"/>
</dbReference>
<feature type="compositionally biased region" description="Basic and acidic residues" evidence="1">
    <location>
        <begin position="264"/>
        <end position="274"/>
    </location>
</feature>
<evidence type="ECO:0000313" key="3">
    <source>
        <dbReference type="Proteomes" id="UP000241818"/>
    </source>
</evidence>
<feature type="compositionally biased region" description="Basic and acidic residues" evidence="1">
    <location>
        <begin position="330"/>
        <end position="339"/>
    </location>
</feature>
<keyword evidence="3" id="KW-1185">Reference proteome</keyword>
<dbReference type="GeneID" id="36568986"/>
<reference evidence="2 3" key="1">
    <citation type="journal article" date="2018" name="New Phytol.">
        <title>Comparative genomics and transcriptomics depict ericoid mycorrhizal fungi as versatile saprotrophs and plant mutualists.</title>
        <authorList>
            <person name="Martino E."/>
            <person name="Morin E."/>
            <person name="Grelet G.A."/>
            <person name="Kuo A."/>
            <person name="Kohler A."/>
            <person name="Daghino S."/>
            <person name="Barry K.W."/>
            <person name="Cichocki N."/>
            <person name="Clum A."/>
            <person name="Dockter R.B."/>
            <person name="Hainaut M."/>
            <person name="Kuo R.C."/>
            <person name="LaButti K."/>
            <person name="Lindahl B.D."/>
            <person name="Lindquist E.A."/>
            <person name="Lipzen A."/>
            <person name="Khouja H.R."/>
            <person name="Magnuson J."/>
            <person name="Murat C."/>
            <person name="Ohm R.A."/>
            <person name="Singer S.W."/>
            <person name="Spatafora J.W."/>
            <person name="Wang M."/>
            <person name="Veneault-Fourrey C."/>
            <person name="Henrissat B."/>
            <person name="Grigoriev I.V."/>
            <person name="Martin F.M."/>
            <person name="Perotto S."/>
        </authorList>
    </citation>
    <scope>NUCLEOTIDE SEQUENCE [LARGE SCALE GENOMIC DNA]</scope>
    <source>
        <strain evidence="2 3">ATCC 22711</strain>
    </source>
</reference>
<evidence type="ECO:0008006" key="4">
    <source>
        <dbReference type="Google" id="ProtNLM"/>
    </source>
</evidence>
<feature type="compositionally biased region" description="Basic and acidic residues" evidence="1">
    <location>
        <begin position="288"/>
        <end position="297"/>
    </location>
</feature>
<dbReference type="OrthoDB" id="10260961at2759"/>
<dbReference type="PANTHER" id="PTHR42103">
    <property type="entry name" value="ALPHA/BETA-HYDROLASES SUPERFAMILY PROTEIN"/>
    <property type="match status" value="1"/>
</dbReference>
<accession>A0A2T3AYU7</accession>
<dbReference type="SUPFAM" id="SSF53474">
    <property type="entry name" value="alpha/beta-Hydrolases"/>
    <property type="match status" value="1"/>
</dbReference>
<proteinExistence type="predicted"/>
<dbReference type="RefSeq" id="XP_024719837.1">
    <property type="nucleotide sequence ID" value="XM_024860905.1"/>
</dbReference>